<keyword evidence="1" id="KW-0347">Helicase</keyword>
<name>A0A9R1VZW2_LACSA</name>
<dbReference type="Gene3D" id="3.40.50.300">
    <property type="entry name" value="P-loop containing nucleotide triphosphate hydrolases"/>
    <property type="match status" value="1"/>
</dbReference>
<keyword evidence="1" id="KW-0378">Hydrolase</keyword>
<comment type="caution">
    <text evidence="3">The sequence shown here is derived from an EMBL/GenBank/DDBJ whole genome shotgun (WGS) entry which is preliminary data.</text>
</comment>
<evidence type="ECO:0000259" key="2">
    <source>
        <dbReference type="Pfam" id="PF05970"/>
    </source>
</evidence>
<dbReference type="AlphaFoldDB" id="A0A9R1VZW2"/>
<dbReference type="PANTHER" id="PTHR10492:SF101">
    <property type="entry name" value="ATP-DEPENDENT DNA HELICASE"/>
    <property type="match status" value="1"/>
</dbReference>
<dbReference type="EMBL" id="NBSK02000004">
    <property type="protein sequence ID" value="KAJ0213656.1"/>
    <property type="molecule type" value="Genomic_DNA"/>
</dbReference>
<keyword evidence="1" id="KW-0227">DNA damage</keyword>
<dbReference type="Pfam" id="PF05970">
    <property type="entry name" value="PIF1"/>
    <property type="match status" value="1"/>
</dbReference>
<proteinExistence type="inferred from homology"/>
<comment type="catalytic activity">
    <reaction evidence="1">
        <text>ATP + H2O = ADP + phosphate + H(+)</text>
        <dbReference type="Rhea" id="RHEA:13065"/>
        <dbReference type="ChEBI" id="CHEBI:15377"/>
        <dbReference type="ChEBI" id="CHEBI:15378"/>
        <dbReference type="ChEBI" id="CHEBI:30616"/>
        <dbReference type="ChEBI" id="CHEBI:43474"/>
        <dbReference type="ChEBI" id="CHEBI:456216"/>
        <dbReference type="EC" id="5.6.2.3"/>
    </reaction>
</comment>
<reference evidence="3 4" key="1">
    <citation type="journal article" date="2017" name="Nat. Commun.">
        <title>Genome assembly with in vitro proximity ligation data and whole-genome triplication in lettuce.</title>
        <authorList>
            <person name="Reyes-Chin-Wo S."/>
            <person name="Wang Z."/>
            <person name="Yang X."/>
            <person name="Kozik A."/>
            <person name="Arikit S."/>
            <person name="Song C."/>
            <person name="Xia L."/>
            <person name="Froenicke L."/>
            <person name="Lavelle D.O."/>
            <person name="Truco M.J."/>
            <person name="Xia R."/>
            <person name="Zhu S."/>
            <person name="Xu C."/>
            <person name="Xu H."/>
            <person name="Xu X."/>
            <person name="Cox K."/>
            <person name="Korf I."/>
            <person name="Meyers B.C."/>
            <person name="Michelmore R.W."/>
        </authorList>
    </citation>
    <scope>NUCLEOTIDE SEQUENCE [LARGE SCALE GENOMIC DNA]</scope>
    <source>
        <strain evidence="4">cv. Salinas</strain>
        <tissue evidence="3">Seedlings</tissue>
    </source>
</reference>
<keyword evidence="1" id="KW-0547">Nucleotide-binding</keyword>
<protein>
    <recommendedName>
        <fullName evidence="1">ATP-dependent DNA helicase</fullName>
        <ecNumber evidence="1">5.6.2.3</ecNumber>
    </recommendedName>
</protein>
<accession>A0A9R1VZW2</accession>
<evidence type="ECO:0000313" key="3">
    <source>
        <dbReference type="EMBL" id="KAJ0213656.1"/>
    </source>
</evidence>
<dbReference type="InterPro" id="IPR012340">
    <property type="entry name" value="NA-bd_OB-fold"/>
</dbReference>
<dbReference type="GO" id="GO:0016787">
    <property type="term" value="F:hydrolase activity"/>
    <property type="evidence" value="ECO:0007669"/>
    <property type="project" value="UniProtKB-KW"/>
</dbReference>
<comment type="cofactor">
    <cofactor evidence="1">
        <name>Mg(2+)</name>
        <dbReference type="ChEBI" id="CHEBI:18420"/>
    </cofactor>
</comment>
<comment type="similarity">
    <text evidence="1">Belongs to the helicase family.</text>
</comment>
<keyword evidence="1" id="KW-0067">ATP-binding</keyword>
<feature type="domain" description="DNA helicase Pif1-like DEAD-box helicase" evidence="2">
    <location>
        <begin position="230"/>
        <end position="374"/>
    </location>
</feature>
<keyword evidence="1" id="KW-0233">DNA recombination</keyword>
<keyword evidence="4" id="KW-1185">Reference proteome</keyword>
<dbReference type="PANTHER" id="PTHR10492">
    <property type="match status" value="1"/>
</dbReference>
<dbReference type="SUPFAM" id="SSF50249">
    <property type="entry name" value="Nucleic acid-binding proteins"/>
    <property type="match status" value="1"/>
</dbReference>
<sequence>MDSDICRDMSTTNITFIVDLDVTRDDLIIKVRVINHWKEMSFYNKNEIWSIELILVDEQSYYITSPSFAALKPNTFRLTPQDQKLTFVQETVVKECTQFSGPKFGFSFVDFQSVLSMVHPQNLSLDVIGLVVVVGEMARESIDNSKHKIHIHIQNENGLEICLVLWGDYAYRMQEYIQDNPHNLQIIVILQLAQINTNSLSKLKSVWENTREYLSDGILYTQQQRLKSPDEQRNIFLDIMTTVKDNKGGVFIIYGYGGKGKTFLWKTISAAIRSEGEIVLNVASSGIASLLLTGGRTAHSRFIIPINLNEDSYYRINPDSDLANLVRKTSLIIWDEAPMVHKHAFEALDRTLMDILWRFNPTNSNTPFGGKWLFFEFFVFMATMQSP</sequence>
<dbReference type="GO" id="GO:0005524">
    <property type="term" value="F:ATP binding"/>
    <property type="evidence" value="ECO:0007669"/>
    <property type="project" value="UniProtKB-KW"/>
</dbReference>
<evidence type="ECO:0000313" key="4">
    <source>
        <dbReference type="Proteomes" id="UP000235145"/>
    </source>
</evidence>
<dbReference type="SUPFAM" id="SSF52540">
    <property type="entry name" value="P-loop containing nucleoside triphosphate hydrolases"/>
    <property type="match status" value="1"/>
</dbReference>
<dbReference type="EC" id="5.6.2.3" evidence="1"/>
<dbReference type="Gene3D" id="2.40.50.140">
    <property type="entry name" value="Nucleic acid-binding proteins"/>
    <property type="match status" value="1"/>
</dbReference>
<keyword evidence="1" id="KW-0234">DNA repair</keyword>
<dbReference type="GO" id="GO:0000723">
    <property type="term" value="P:telomere maintenance"/>
    <property type="evidence" value="ECO:0007669"/>
    <property type="project" value="InterPro"/>
</dbReference>
<evidence type="ECO:0000256" key="1">
    <source>
        <dbReference type="RuleBase" id="RU363044"/>
    </source>
</evidence>
<dbReference type="InterPro" id="IPR010285">
    <property type="entry name" value="DNA_helicase_pif1-like_DEAD"/>
</dbReference>
<dbReference type="Proteomes" id="UP000235145">
    <property type="component" value="Unassembled WGS sequence"/>
</dbReference>
<dbReference type="GO" id="GO:0006281">
    <property type="term" value="P:DNA repair"/>
    <property type="evidence" value="ECO:0007669"/>
    <property type="project" value="UniProtKB-KW"/>
</dbReference>
<dbReference type="InterPro" id="IPR027417">
    <property type="entry name" value="P-loop_NTPase"/>
</dbReference>
<gene>
    <name evidence="3" type="ORF">LSAT_V11C400223910</name>
</gene>
<organism evidence="3 4">
    <name type="scientific">Lactuca sativa</name>
    <name type="common">Garden lettuce</name>
    <dbReference type="NCBI Taxonomy" id="4236"/>
    <lineage>
        <taxon>Eukaryota</taxon>
        <taxon>Viridiplantae</taxon>
        <taxon>Streptophyta</taxon>
        <taxon>Embryophyta</taxon>
        <taxon>Tracheophyta</taxon>
        <taxon>Spermatophyta</taxon>
        <taxon>Magnoliopsida</taxon>
        <taxon>eudicotyledons</taxon>
        <taxon>Gunneridae</taxon>
        <taxon>Pentapetalae</taxon>
        <taxon>asterids</taxon>
        <taxon>campanulids</taxon>
        <taxon>Asterales</taxon>
        <taxon>Asteraceae</taxon>
        <taxon>Cichorioideae</taxon>
        <taxon>Cichorieae</taxon>
        <taxon>Lactucinae</taxon>
        <taxon>Lactuca</taxon>
    </lineage>
</organism>
<dbReference type="GO" id="GO:0043139">
    <property type="term" value="F:5'-3' DNA helicase activity"/>
    <property type="evidence" value="ECO:0007669"/>
    <property type="project" value="UniProtKB-EC"/>
</dbReference>
<dbReference type="GO" id="GO:0006310">
    <property type="term" value="P:DNA recombination"/>
    <property type="evidence" value="ECO:0007669"/>
    <property type="project" value="UniProtKB-KW"/>
</dbReference>